<dbReference type="GO" id="GO:0005634">
    <property type="term" value="C:nucleus"/>
    <property type="evidence" value="ECO:0007669"/>
    <property type="project" value="TreeGrafter"/>
</dbReference>
<name>A0A1J4J8N0_9EUKA</name>
<proteinExistence type="predicted"/>
<feature type="domain" description="HTH myb-type" evidence="2">
    <location>
        <begin position="159"/>
        <end position="206"/>
    </location>
</feature>
<dbReference type="GO" id="GO:0000978">
    <property type="term" value="F:RNA polymerase II cis-regulatory region sequence-specific DNA binding"/>
    <property type="evidence" value="ECO:0007669"/>
    <property type="project" value="TreeGrafter"/>
</dbReference>
<dbReference type="Gene3D" id="1.10.10.60">
    <property type="entry name" value="Homeodomain-like"/>
    <property type="match status" value="2"/>
</dbReference>
<evidence type="ECO:0000313" key="3">
    <source>
        <dbReference type="EMBL" id="OHS93588.1"/>
    </source>
</evidence>
<dbReference type="InterPro" id="IPR001005">
    <property type="entry name" value="SANT/Myb"/>
</dbReference>
<gene>
    <name evidence="3" type="ORF">TRFO_40155</name>
</gene>
<organism evidence="3 4">
    <name type="scientific">Tritrichomonas foetus</name>
    <dbReference type="NCBI Taxonomy" id="1144522"/>
    <lineage>
        <taxon>Eukaryota</taxon>
        <taxon>Metamonada</taxon>
        <taxon>Parabasalia</taxon>
        <taxon>Tritrichomonadida</taxon>
        <taxon>Tritrichomonadidae</taxon>
        <taxon>Tritrichomonas</taxon>
    </lineage>
</organism>
<dbReference type="OrthoDB" id="2143914at2759"/>
<dbReference type="PANTHER" id="PTHR45614">
    <property type="entry name" value="MYB PROTEIN-RELATED"/>
    <property type="match status" value="1"/>
</dbReference>
<dbReference type="InterPro" id="IPR050560">
    <property type="entry name" value="MYB_TF"/>
</dbReference>
<comment type="caution">
    <text evidence="3">The sequence shown here is derived from an EMBL/GenBank/DDBJ whole genome shotgun (WGS) entry which is preliminary data.</text>
</comment>
<sequence>MVPPPFRLPSLFVPQMTPAQSVPTVSKNPNLLSKMNYIPNGIISNPMSNSISNISSISNQIPKAISLSNNLTNNLTNNSTNNLSNLSTLTMANLCQIPQPKKASRQKFTPEEDQKLKDLVEELGEANWNEVANRLSTRSARQCRERFKNYLSPSIKNDPWTEEDDNKLKEKFAEYGPKWSLIATFFPSRSDVNIKNHWTRLSNKCTREHDVEAEKRELIQQINLVIENTKRQNAIQQQPQQNNLNEVQNFENTNNVIENGNNAIETLPQSPAMEAELDNDFAGLDWANSDDNCLLFFDDCSFYN</sequence>
<dbReference type="GO" id="GO:0000981">
    <property type="term" value="F:DNA-binding transcription factor activity, RNA polymerase II-specific"/>
    <property type="evidence" value="ECO:0007669"/>
    <property type="project" value="TreeGrafter"/>
</dbReference>
<keyword evidence="4" id="KW-1185">Reference proteome</keyword>
<reference evidence="3" key="1">
    <citation type="submission" date="2016-10" db="EMBL/GenBank/DDBJ databases">
        <authorList>
            <person name="Benchimol M."/>
            <person name="Almeida L.G."/>
            <person name="Vasconcelos A.T."/>
            <person name="Perreira-Neves A."/>
            <person name="Rosa I.A."/>
            <person name="Tasca T."/>
            <person name="Bogo M.R."/>
            <person name="de Souza W."/>
        </authorList>
    </citation>
    <scope>NUCLEOTIDE SEQUENCE [LARGE SCALE GENOMIC DNA]</scope>
    <source>
        <strain evidence="3">K</strain>
    </source>
</reference>
<feature type="domain" description="Myb-like" evidence="1">
    <location>
        <begin position="152"/>
        <end position="202"/>
    </location>
</feature>
<dbReference type="SMART" id="SM00717">
    <property type="entry name" value="SANT"/>
    <property type="match status" value="2"/>
</dbReference>
<dbReference type="EMBL" id="MLAK01001388">
    <property type="protein sequence ID" value="OHS93588.1"/>
    <property type="molecule type" value="Genomic_DNA"/>
</dbReference>
<dbReference type="InterPro" id="IPR017930">
    <property type="entry name" value="Myb_dom"/>
</dbReference>
<dbReference type="Proteomes" id="UP000179807">
    <property type="component" value="Unassembled WGS sequence"/>
</dbReference>
<dbReference type="GeneID" id="94847737"/>
<accession>A0A1J4J8N0</accession>
<feature type="domain" description="Myb-like" evidence="1">
    <location>
        <begin position="100"/>
        <end position="151"/>
    </location>
</feature>
<dbReference type="SUPFAM" id="SSF46689">
    <property type="entry name" value="Homeodomain-like"/>
    <property type="match status" value="1"/>
</dbReference>
<feature type="domain" description="HTH myb-type" evidence="2">
    <location>
        <begin position="105"/>
        <end position="155"/>
    </location>
</feature>
<dbReference type="PANTHER" id="PTHR45614:SF253">
    <property type="entry name" value="CHROMOSOME UNDETERMINED SCAFFOLD_38, WHOLE GENOME SHOTGUN SEQUENCE"/>
    <property type="match status" value="1"/>
</dbReference>
<protein>
    <submittedName>
        <fullName evidence="3">Myb-like DNA-binding domain containing protein</fullName>
    </submittedName>
</protein>
<dbReference type="AlphaFoldDB" id="A0A1J4J8N0"/>
<dbReference type="CDD" id="cd00167">
    <property type="entry name" value="SANT"/>
    <property type="match status" value="2"/>
</dbReference>
<evidence type="ECO:0000313" key="4">
    <source>
        <dbReference type="Proteomes" id="UP000179807"/>
    </source>
</evidence>
<dbReference type="PROSITE" id="PS50090">
    <property type="entry name" value="MYB_LIKE"/>
    <property type="match status" value="2"/>
</dbReference>
<dbReference type="Pfam" id="PF13921">
    <property type="entry name" value="Myb_DNA-bind_6"/>
    <property type="match status" value="1"/>
</dbReference>
<evidence type="ECO:0000259" key="2">
    <source>
        <dbReference type="PROSITE" id="PS51294"/>
    </source>
</evidence>
<dbReference type="VEuPathDB" id="TrichDB:TRFO_40155"/>
<evidence type="ECO:0000259" key="1">
    <source>
        <dbReference type="PROSITE" id="PS50090"/>
    </source>
</evidence>
<dbReference type="RefSeq" id="XP_068346725.1">
    <property type="nucleotide sequence ID" value="XM_068513033.1"/>
</dbReference>
<dbReference type="PROSITE" id="PS51294">
    <property type="entry name" value="HTH_MYB"/>
    <property type="match status" value="2"/>
</dbReference>
<dbReference type="InterPro" id="IPR009057">
    <property type="entry name" value="Homeodomain-like_sf"/>
</dbReference>